<keyword evidence="5 11" id="KW-0479">Metal-binding</keyword>
<feature type="active site" evidence="10">
    <location>
        <position position="80"/>
    </location>
</feature>
<evidence type="ECO:0000313" key="13">
    <source>
        <dbReference type="EMBL" id="OPJ62175.1"/>
    </source>
</evidence>
<feature type="binding site" evidence="11">
    <location>
        <position position="140"/>
    </location>
    <ligand>
        <name>Zn(2+)</name>
        <dbReference type="ChEBI" id="CHEBI:29105"/>
        <label>1</label>
    </ligand>
</feature>
<dbReference type="InterPro" id="IPR002933">
    <property type="entry name" value="Peptidase_M20"/>
</dbReference>
<keyword evidence="15" id="KW-1185">Reference proteome</keyword>
<dbReference type="Pfam" id="PF01546">
    <property type="entry name" value="Peptidase_M20"/>
    <property type="match status" value="1"/>
</dbReference>
<dbReference type="NCBIfam" id="NF009920">
    <property type="entry name" value="PRK13381.1"/>
    <property type="match status" value="1"/>
</dbReference>
<dbReference type="Gene3D" id="3.40.630.10">
    <property type="entry name" value="Zn peptidases"/>
    <property type="match status" value="1"/>
</dbReference>
<evidence type="ECO:0000256" key="1">
    <source>
        <dbReference type="ARBA" id="ARBA00000870"/>
    </source>
</evidence>
<protein>
    <recommendedName>
        <fullName evidence="9">Peptidase T</fullName>
        <ecNumber evidence="9">3.4.11.4</ecNumber>
    </recommendedName>
</protein>
<dbReference type="NCBIfam" id="NF003976">
    <property type="entry name" value="PRK05469.1"/>
    <property type="match status" value="1"/>
</dbReference>
<dbReference type="EC" id="3.4.11.4" evidence="9"/>
<dbReference type="NCBIfam" id="TIGR01882">
    <property type="entry name" value="peptidase-T"/>
    <property type="match status" value="1"/>
</dbReference>
<evidence type="ECO:0000256" key="2">
    <source>
        <dbReference type="ARBA" id="ARBA00009692"/>
    </source>
</evidence>
<feature type="active site" description="Proton acceptor" evidence="10">
    <location>
        <position position="173"/>
    </location>
</feature>
<evidence type="ECO:0000256" key="11">
    <source>
        <dbReference type="PIRSR" id="PIRSR037215-2"/>
    </source>
</evidence>
<dbReference type="EMBL" id="MZGT01000025">
    <property type="protein sequence ID" value="OPJ62175.1"/>
    <property type="molecule type" value="Genomic_DNA"/>
</dbReference>
<dbReference type="InterPro" id="IPR011650">
    <property type="entry name" value="Peptidase_M20_dimer"/>
</dbReference>
<dbReference type="PROSITE" id="PS00758">
    <property type="entry name" value="ARGE_DAPE_CPG2_1"/>
    <property type="match status" value="1"/>
</dbReference>
<comment type="cofactor">
    <cofactor evidence="11">
        <name>Zn(2+)</name>
        <dbReference type="ChEBI" id="CHEBI:29105"/>
    </cofactor>
    <text evidence="11">Binds 2 Zn(2+) ions per subunit.</text>
</comment>
<dbReference type="Proteomes" id="UP000191056">
    <property type="component" value="Unassembled WGS sequence"/>
</dbReference>
<evidence type="ECO:0000256" key="6">
    <source>
        <dbReference type="ARBA" id="ARBA00022801"/>
    </source>
</evidence>
<sequence>MKAYERLLKYVKVYTTSDENSDTHPTTIRQFDLAHILVEEMKSLRFENCKVDENCYVYGTIPATKGYESKPSIGLIAHMDTAPAANGENVKPQIIENYDGGEVILKGNNSVLSPDRFPHLKDLKGRTLITTDGTSLLGADDKAGIAEILTACEIIIKENIPHGKICVGFTPDEEVGLGAHLFDVKNFGADFAYTIDGGIEGEISYENFNAAAAEVEIKGVSVHPGSAKNTMINAANVAIEFNSMLPSCERPEYTEGYEGFYYLDSLKANTEHASMKYILRDHNSDKFENRKSTMQLIEKLLNEKYGEGTVEVTLKDQYKNMLENIKPCMHLIDNAIDAMKVLNVTPVIEPIRGGTDGATLSYMGLPCPNLGTGGFAYHGEFEHISVEGMDICTNIIVEILKRYAR</sequence>
<keyword evidence="3 13" id="KW-0031">Aminopeptidase</keyword>
<dbReference type="GO" id="GO:0045148">
    <property type="term" value="F:tripeptide aminopeptidase activity"/>
    <property type="evidence" value="ECO:0007669"/>
    <property type="project" value="UniProtKB-UniRule"/>
</dbReference>
<dbReference type="Pfam" id="PF07687">
    <property type="entry name" value="M20_dimer"/>
    <property type="match status" value="1"/>
</dbReference>
<name>A0A1V4IQT8_9CLOT</name>
<feature type="binding site" evidence="11">
    <location>
        <position position="78"/>
    </location>
    <ligand>
        <name>Zn(2+)</name>
        <dbReference type="ChEBI" id="CHEBI:29105"/>
        <label>1</label>
    </ligand>
</feature>
<evidence type="ECO:0000256" key="3">
    <source>
        <dbReference type="ARBA" id="ARBA00022438"/>
    </source>
</evidence>
<reference evidence="14 16" key="2">
    <citation type="submission" date="2018-08" db="EMBL/GenBank/DDBJ databases">
        <title>Genome of Clostridium chromiireducens C1, DSM12136.</title>
        <authorList>
            <person name="Xing M."/>
            <person name="Wei Y."/>
            <person name="Ang E.L."/>
            <person name="Zhao H."/>
            <person name="Zhang Y."/>
        </authorList>
    </citation>
    <scope>NUCLEOTIDE SEQUENCE [LARGE SCALE GENOMIC DNA]</scope>
    <source>
        <strain evidence="14 16">C1</strain>
    </source>
</reference>
<feature type="binding site" evidence="11">
    <location>
        <position position="140"/>
    </location>
    <ligand>
        <name>Zn(2+)</name>
        <dbReference type="ChEBI" id="CHEBI:29105"/>
        <label>2</label>
    </ligand>
</feature>
<feature type="binding site" evidence="11">
    <location>
        <position position="196"/>
    </location>
    <ligand>
        <name>Zn(2+)</name>
        <dbReference type="ChEBI" id="CHEBI:29105"/>
        <label>1</label>
    </ligand>
</feature>
<evidence type="ECO:0000313" key="14">
    <source>
        <dbReference type="EMBL" id="RII35628.1"/>
    </source>
</evidence>
<accession>A0A1V4IQT8</accession>
<evidence type="ECO:0000256" key="4">
    <source>
        <dbReference type="ARBA" id="ARBA00022670"/>
    </source>
</evidence>
<dbReference type="PROSITE" id="PS00759">
    <property type="entry name" value="ARGE_DAPE_CPG2_2"/>
    <property type="match status" value="1"/>
</dbReference>
<dbReference type="GO" id="GO:0008237">
    <property type="term" value="F:metallopeptidase activity"/>
    <property type="evidence" value="ECO:0007669"/>
    <property type="project" value="UniProtKB-KW"/>
</dbReference>
<dbReference type="GO" id="GO:0008270">
    <property type="term" value="F:zinc ion binding"/>
    <property type="evidence" value="ECO:0007669"/>
    <property type="project" value="InterPro"/>
</dbReference>
<comment type="similarity">
    <text evidence="2">Belongs to the peptidase M20B family.</text>
</comment>
<dbReference type="EMBL" id="QXDJ01000002">
    <property type="protein sequence ID" value="RII35628.1"/>
    <property type="molecule type" value="Genomic_DNA"/>
</dbReference>
<evidence type="ECO:0000313" key="16">
    <source>
        <dbReference type="Proteomes" id="UP000265930"/>
    </source>
</evidence>
<feature type="domain" description="Peptidase M20 dimerisation" evidence="12">
    <location>
        <begin position="205"/>
        <end position="308"/>
    </location>
</feature>
<dbReference type="PANTHER" id="PTHR42994">
    <property type="entry name" value="PEPTIDASE T"/>
    <property type="match status" value="1"/>
</dbReference>
<dbReference type="GO" id="GO:0006508">
    <property type="term" value="P:proteolysis"/>
    <property type="evidence" value="ECO:0007669"/>
    <property type="project" value="UniProtKB-UniRule"/>
</dbReference>
<dbReference type="InterPro" id="IPR001261">
    <property type="entry name" value="ArgE/DapE_CS"/>
</dbReference>
<dbReference type="CDD" id="cd03892">
    <property type="entry name" value="M20_peptT"/>
    <property type="match status" value="1"/>
</dbReference>
<evidence type="ECO:0000256" key="7">
    <source>
        <dbReference type="ARBA" id="ARBA00022833"/>
    </source>
</evidence>
<comment type="caution">
    <text evidence="13">The sequence shown here is derived from an EMBL/GenBank/DDBJ whole genome shotgun (WGS) entry which is preliminary data.</text>
</comment>
<dbReference type="Proteomes" id="UP000265930">
    <property type="component" value="Unassembled WGS sequence"/>
</dbReference>
<dbReference type="PANTHER" id="PTHR42994:SF1">
    <property type="entry name" value="PEPTIDASE T"/>
    <property type="match status" value="1"/>
</dbReference>
<dbReference type="STRING" id="225345.CLCHR_21180"/>
<dbReference type="InterPro" id="IPR036264">
    <property type="entry name" value="Bact_exopeptidase_dim_dom"/>
</dbReference>
<dbReference type="Gene3D" id="3.30.70.360">
    <property type="match status" value="1"/>
</dbReference>
<comment type="catalytic activity">
    <reaction evidence="1">
        <text>Release of the N-terminal residue from a tripeptide.</text>
        <dbReference type="EC" id="3.4.11.4"/>
    </reaction>
</comment>
<keyword evidence="4" id="KW-0645">Protease</keyword>
<dbReference type="SUPFAM" id="SSF55031">
    <property type="entry name" value="Bacterial exopeptidase dimerisation domain"/>
    <property type="match status" value="1"/>
</dbReference>
<organism evidence="13 15">
    <name type="scientific">Clostridium chromiireducens</name>
    <dbReference type="NCBI Taxonomy" id="225345"/>
    <lineage>
        <taxon>Bacteria</taxon>
        <taxon>Bacillati</taxon>
        <taxon>Bacillota</taxon>
        <taxon>Clostridia</taxon>
        <taxon>Eubacteriales</taxon>
        <taxon>Clostridiaceae</taxon>
        <taxon>Clostridium</taxon>
    </lineage>
</organism>
<evidence type="ECO:0000256" key="8">
    <source>
        <dbReference type="ARBA" id="ARBA00023049"/>
    </source>
</evidence>
<dbReference type="GO" id="GO:0006518">
    <property type="term" value="P:peptide metabolic process"/>
    <property type="evidence" value="ECO:0007669"/>
    <property type="project" value="InterPro"/>
</dbReference>
<feature type="binding site" evidence="11">
    <location>
        <position position="174"/>
    </location>
    <ligand>
        <name>Zn(2+)</name>
        <dbReference type="ChEBI" id="CHEBI:29105"/>
        <label>2</label>
    </ligand>
</feature>
<dbReference type="InterPro" id="IPR010161">
    <property type="entry name" value="Peptidase_M20B"/>
</dbReference>
<keyword evidence="8" id="KW-0482">Metalloprotease</keyword>
<evidence type="ECO:0000313" key="15">
    <source>
        <dbReference type="Proteomes" id="UP000191056"/>
    </source>
</evidence>
<dbReference type="PIRSF" id="PIRSF037215">
    <property type="entry name" value="Peptidase_M20B"/>
    <property type="match status" value="1"/>
</dbReference>
<dbReference type="SUPFAM" id="SSF53187">
    <property type="entry name" value="Zn-dependent exopeptidases"/>
    <property type="match status" value="1"/>
</dbReference>
<gene>
    <name evidence="13" type="primary">pepT</name>
    <name evidence="13" type="ORF">CLCHR_21180</name>
    <name evidence="14" type="ORF">D2A34_10675</name>
</gene>
<proteinExistence type="inferred from homology"/>
<evidence type="ECO:0000256" key="10">
    <source>
        <dbReference type="PIRSR" id="PIRSR037215-1"/>
    </source>
</evidence>
<evidence type="ECO:0000256" key="9">
    <source>
        <dbReference type="NCBIfam" id="TIGR01882"/>
    </source>
</evidence>
<keyword evidence="7 11" id="KW-0862">Zinc</keyword>
<evidence type="ECO:0000259" key="12">
    <source>
        <dbReference type="Pfam" id="PF07687"/>
    </source>
</evidence>
<keyword evidence="6 13" id="KW-0378">Hydrolase</keyword>
<reference evidence="13 15" key="1">
    <citation type="submission" date="2017-03" db="EMBL/GenBank/DDBJ databases">
        <title>Genome sequence of Clostridium chromiireducens DSM 23318.</title>
        <authorList>
            <person name="Poehlein A."/>
            <person name="Daniel R."/>
        </authorList>
    </citation>
    <scope>NUCLEOTIDE SEQUENCE [LARGE SCALE GENOMIC DNA]</scope>
    <source>
        <strain evidence="13 15">DSM 23318</strain>
    </source>
</reference>
<evidence type="ECO:0000256" key="5">
    <source>
        <dbReference type="ARBA" id="ARBA00022723"/>
    </source>
</evidence>
<dbReference type="OrthoDB" id="9804934at2"/>
<dbReference type="AlphaFoldDB" id="A0A1V4IQT8"/>
<feature type="binding site" evidence="11">
    <location>
        <position position="378"/>
    </location>
    <ligand>
        <name>Zn(2+)</name>
        <dbReference type="ChEBI" id="CHEBI:29105"/>
        <label>2</label>
    </ligand>
</feature>
<dbReference type="RefSeq" id="WP_079439672.1">
    <property type="nucleotide sequence ID" value="NZ_MZGT01000025.1"/>
</dbReference>